<proteinExistence type="predicted"/>
<dbReference type="EMBL" id="AYKW01000003">
    <property type="protein sequence ID" value="PIL35295.1"/>
    <property type="molecule type" value="Genomic_DNA"/>
</dbReference>
<protein>
    <submittedName>
        <fullName evidence="1">Uncharacterized protein</fullName>
    </submittedName>
</protein>
<keyword evidence="2" id="KW-1185">Reference proteome</keyword>
<evidence type="ECO:0000313" key="1">
    <source>
        <dbReference type="EMBL" id="PIL35295.1"/>
    </source>
</evidence>
<organism evidence="1 2">
    <name type="scientific">Ganoderma sinense ZZ0214-1</name>
    <dbReference type="NCBI Taxonomy" id="1077348"/>
    <lineage>
        <taxon>Eukaryota</taxon>
        <taxon>Fungi</taxon>
        <taxon>Dikarya</taxon>
        <taxon>Basidiomycota</taxon>
        <taxon>Agaricomycotina</taxon>
        <taxon>Agaricomycetes</taxon>
        <taxon>Polyporales</taxon>
        <taxon>Polyporaceae</taxon>
        <taxon>Ganoderma</taxon>
    </lineage>
</organism>
<sequence>MVTKGKLFSDLAHLAHLPATASQVPATSRFSPSSASRVSPIPYTIAQLKFPSPSPLLNDSALASLRARFARP</sequence>
<reference evidence="1 2" key="1">
    <citation type="journal article" date="2015" name="Sci. Rep.">
        <title>Chromosome-level genome map provides insights into diverse defense mechanisms in the medicinal fungus Ganoderma sinense.</title>
        <authorList>
            <person name="Zhu Y."/>
            <person name="Xu J."/>
            <person name="Sun C."/>
            <person name="Zhou S."/>
            <person name="Xu H."/>
            <person name="Nelson D.R."/>
            <person name="Qian J."/>
            <person name="Song J."/>
            <person name="Luo H."/>
            <person name="Xiang L."/>
            <person name="Li Y."/>
            <person name="Xu Z."/>
            <person name="Ji A."/>
            <person name="Wang L."/>
            <person name="Lu S."/>
            <person name="Hayward A."/>
            <person name="Sun W."/>
            <person name="Li X."/>
            <person name="Schwartz D.C."/>
            <person name="Wang Y."/>
            <person name="Chen S."/>
        </authorList>
    </citation>
    <scope>NUCLEOTIDE SEQUENCE [LARGE SCALE GENOMIC DNA]</scope>
    <source>
        <strain evidence="1 2">ZZ0214-1</strain>
    </source>
</reference>
<comment type="caution">
    <text evidence="1">The sequence shown here is derived from an EMBL/GenBank/DDBJ whole genome shotgun (WGS) entry which is preliminary data.</text>
</comment>
<gene>
    <name evidence="1" type="ORF">GSI_02020</name>
</gene>
<dbReference type="AlphaFoldDB" id="A0A2G8SNF2"/>
<name>A0A2G8SNF2_9APHY</name>
<evidence type="ECO:0000313" key="2">
    <source>
        <dbReference type="Proteomes" id="UP000230002"/>
    </source>
</evidence>
<accession>A0A2G8SNF2</accession>
<dbReference type="Proteomes" id="UP000230002">
    <property type="component" value="Unassembled WGS sequence"/>
</dbReference>